<keyword evidence="2" id="KW-1185">Reference proteome</keyword>
<dbReference type="Proteomes" id="UP000615026">
    <property type="component" value="Unassembled WGS sequence"/>
</dbReference>
<evidence type="ECO:0000313" key="2">
    <source>
        <dbReference type="Proteomes" id="UP000615026"/>
    </source>
</evidence>
<accession>A0A928ZSC2</accession>
<dbReference type="AlphaFoldDB" id="A0A928ZSC2"/>
<dbReference type="EMBL" id="JADEXP010000025">
    <property type="protein sequence ID" value="MBE9065997.1"/>
    <property type="molecule type" value="Genomic_DNA"/>
</dbReference>
<comment type="caution">
    <text evidence="1">The sequence shown here is derived from an EMBL/GenBank/DDBJ whole genome shotgun (WGS) entry which is preliminary data.</text>
</comment>
<sequence length="48" mass="5368">MYISYFLNIPSGPAITLTLFGCFLLTLLFSPSQGGLTVNLRNLFDQRN</sequence>
<protein>
    <submittedName>
        <fullName evidence="1">Uncharacterized protein</fullName>
    </submittedName>
</protein>
<organism evidence="1 2">
    <name type="scientific">Leptolyngbya cf. ectocarpi LEGE 11479</name>
    <dbReference type="NCBI Taxonomy" id="1828722"/>
    <lineage>
        <taxon>Bacteria</taxon>
        <taxon>Bacillati</taxon>
        <taxon>Cyanobacteriota</taxon>
        <taxon>Cyanophyceae</taxon>
        <taxon>Leptolyngbyales</taxon>
        <taxon>Leptolyngbyaceae</taxon>
        <taxon>Leptolyngbya group</taxon>
        <taxon>Leptolyngbya</taxon>
    </lineage>
</organism>
<evidence type="ECO:0000313" key="1">
    <source>
        <dbReference type="EMBL" id="MBE9065997.1"/>
    </source>
</evidence>
<reference evidence="1" key="1">
    <citation type="submission" date="2020-10" db="EMBL/GenBank/DDBJ databases">
        <authorList>
            <person name="Castelo-Branco R."/>
            <person name="Eusebio N."/>
            <person name="Adriana R."/>
            <person name="Vieira A."/>
            <person name="Brugerolle De Fraissinette N."/>
            <person name="Rezende De Castro R."/>
            <person name="Schneider M.P."/>
            <person name="Vasconcelos V."/>
            <person name="Leao P.N."/>
        </authorList>
    </citation>
    <scope>NUCLEOTIDE SEQUENCE</scope>
    <source>
        <strain evidence="1">LEGE 11479</strain>
    </source>
</reference>
<gene>
    <name evidence="1" type="ORF">IQ260_04960</name>
</gene>
<proteinExistence type="predicted"/>
<name>A0A928ZSC2_LEPEC</name>